<keyword evidence="1" id="KW-0175">Coiled coil</keyword>
<evidence type="ECO:0000256" key="2">
    <source>
        <dbReference type="SAM" id="SignalP"/>
    </source>
</evidence>
<feature type="chain" id="PRO_5045334092" evidence="2">
    <location>
        <begin position="19"/>
        <end position="333"/>
    </location>
</feature>
<keyword evidence="4" id="KW-1185">Reference proteome</keyword>
<dbReference type="Proteomes" id="UP001371305">
    <property type="component" value="Unassembled WGS sequence"/>
</dbReference>
<dbReference type="RefSeq" id="WP_341406178.1">
    <property type="nucleotide sequence ID" value="NZ_JBBUKT010000007.1"/>
</dbReference>
<dbReference type="EMBL" id="JBBUKT010000007">
    <property type="protein sequence ID" value="MEK7952421.1"/>
    <property type="molecule type" value="Genomic_DNA"/>
</dbReference>
<keyword evidence="2" id="KW-0732">Signal</keyword>
<sequence>MKRTFVFLYLMAAGFAVAQDTATADLEERRQSVVTLKQHLAMREERLAEVAAEIRQRGEATDKKIGRIVDMLTSLKDSQSSKRRVADVKGEAIAGLKRMLDVYKRERNAIVQKIRSDNSAPAEALMKDMEAIDKLSEKRVGQIVDLVKSMPGGEDISKYERDGSYEYNGVAYENSRISEEWRQNRRDKVETEKQRNEAQEALKKAIDDLERRQATLKSQLADGKLNETEKELYEQELGHVSSLVDVRKSQLLAVAAPSAAGTNAASKGEADDLTQLFQDARKDIAEDFAKTVRLYHSAAAEREKIHEVKENLAAREKWLQENDPEAKKKEKSE</sequence>
<reference evidence="3 4" key="1">
    <citation type="submission" date="2024-04" db="EMBL/GenBank/DDBJ databases">
        <title>Luteolibacter sp. isolated from soil.</title>
        <authorList>
            <person name="An J."/>
        </authorList>
    </citation>
    <scope>NUCLEOTIDE SEQUENCE [LARGE SCALE GENOMIC DNA]</scope>
    <source>
        <strain evidence="3 4">Y139</strain>
    </source>
</reference>
<accession>A0ABU9AXF2</accession>
<evidence type="ECO:0000313" key="4">
    <source>
        <dbReference type="Proteomes" id="UP001371305"/>
    </source>
</evidence>
<evidence type="ECO:0000313" key="3">
    <source>
        <dbReference type="EMBL" id="MEK7952421.1"/>
    </source>
</evidence>
<comment type="caution">
    <text evidence="3">The sequence shown here is derived from an EMBL/GenBank/DDBJ whole genome shotgun (WGS) entry which is preliminary data.</text>
</comment>
<feature type="signal peptide" evidence="2">
    <location>
        <begin position="1"/>
        <end position="18"/>
    </location>
</feature>
<name>A0ABU9AXF2_9BACT</name>
<organism evidence="3 4">
    <name type="scientific">Luteolibacter soli</name>
    <dbReference type="NCBI Taxonomy" id="3135280"/>
    <lineage>
        <taxon>Bacteria</taxon>
        <taxon>Pseudomonadati</taxon>
        <taxon>Verrucomicrobiota</taxon>
        <taxon>Verrucomicrobiia</taxon>
        <taxon>Verrucomicrobiales</taxon>
        <taxon>Verrucomicrobiaceae</taxon>
        <taxon>Luteolibacter</taxon>
    </lineage>
</organism>
<protein>
    <submittedName>
        <fullName evidence="3">Uncharacterized protein</fullName>
    </submittedName>
</protein>
<proteinExistence type="predicted"/>
<evidence type="ECO:0000256" key="1">
    <source>
        <dbReference type="SAM" id="Coils"/>
    </source>
</evidence>
<feature type="coiled-coil region" evidence="1">
    <location>
        <begin position="188"/>
        <end position="226"/>
    </location>
</feature>
<gene>
    <name evidence="3" type="ORF">WKV53_18055</name>
</gene>